<accession>A0AAE0DJI7</accession>
<organism evidence="1 2">
    <name type="scientific">Lepraria neglecta</name>
    <dbReference type="NCBI Taxonomy" id="209136"/>
    <lineage>
        <taxon>Eukaryota</taxon>
        <taxon>Fungi</taxon>
        <taxon>Dikarya</taxon>
        <taxon>Ascomycota</taxon>
        <taxon>Pezizomycotina</taxon>
        <taxon>Lecanoromycetes</taxon>
        <taxon>OSLEUM clade</taxon>
        <taxon>Lecanoromycetidae</taxon>
        <taxon>Lecanorales</taxon>
        <taxon>Lecanorineae</taxon>
        <taxon>Stereocaulaceae</taxon>
        <taxon>Lepraria</taxon>
    </lineage>
</organism>
<reference evidence="1" key="1">
    <citation type="submission" date="2022-11" db="EMBL/GenBank/DDBJ databases">
        <title>Chromosomal genome sequence assembly and mating type (MAT) locus characterization of the leprose asexual lichenized fungus Lepraria neglecta (Nyl.) Erichsen.</title>
        <authorList>
            <person name="Allen J.L."/>
            <person name="Pfeffer B."/>
        </authorList>
    </citation>
    <scope>NUCLEOTIDE SEQUENCE</scope>
    <source>
        <strain evidence="1">Allen 5258</strain>
    </source>
</reference>
<dbReference type="SUPFAM" id="SSF75304">
    <property type="entry name" value="Amidase signature (AS) enzymes"/>
    <property type="match status" value="1"/>
</dbReference>
<dbReference type="PANTHER" id="PTHR42678">
    <property type="entry name" value="AMIDASE"/>
    <property type="match status" value="1"/>
</dbReference>
<proteinExistence type="predicted"/>
<evidence type="ECO:0008006" key="3">
    <source>
        <dbReference type="Google" id="ProtNLM"/>
    </source>
</evidence>
<protein>
    <recommendedName>
        <fullName evidence="3">Amidase domain-containing protein</fullName>
    </recommendedName>
</protein>
<gene>
    <name evidence="1" type="ORF">OEA41_004204</name>
</gene>
<dbReference type="Proteomes" id="UP001276659">
    <property type="component" value="Unassembled WGS sequence"/>
</dbReference>
<dbReference type="PANTHER" id="PTHR42678:SF34">
    <property type="entry name" value="OS04G0183300 PROTEIN"/>
    <property type="match status" value="1"/>
</dbReference>
<evidence type="ECO:0000313" key="2">
    <source>
        <dbReference type="Proteomes" id="UP001276659"/>
    </source>
</evidence>
<evidence type="ECO:0000313" key="1">
    <source>
        <dbReference type="EMBL" id="KAK3172119.1"/>
    </source>
</evidence>
<comment type="caution">
    <text evidence="1">The sequence shown here is derived from an EMBL/GenBank/DDBJ whole genome shotgun (WGS) entry which is preliminary data.</text>
</comment>
<dbReference type="InterPro" id="IPR036928">
    <property type="entry name" value="AS_sf"/>
</dbReference>
<name>A0AAE0DJI7_9LECA</name>
<dbReference type="EMBL" id="JASNWA010000008">
    <property type="protein sequence ID" value="KAK3172119.1"/>
    <property type="molecule type" value="Genomic_DNA"/>
</dbReference>
<keyword evidence="2" id="KW-1185">Reference proteome</keyword>
<dbReference type="AlphaFoldDB" id="A0AAE0DJI7"/>
<dbReference type="Gene3D" id="3.90.1300.10">
    <property type="entry name" value="Amidase signature (AS) domain"/>
    <property type="match status" value="1"/>
</dbReference>
<sequence length="140" mass="15431">MLRKDSADNYTSAIPFDNLPNYVAACKFDSLRGKRIGVPRNVLGAPTDTSTPILEAFEASIAIVKAAGAIIVENTNYTAYQAFRATNSTTVILGADIINNLKKYLDQLVLNPNNVHTLADVSKFTHRFPQEDYPDRITAR</sequence>